<evidence type="ECO:0000259" key="10">
    <source>
        <dbReference type="PROSITE" id="PS50859"/>
    </source>
</evidence>
<gene>
    <name evidence="12" type="ORF">CCMP2556_LOCUS15122</name>
</gene>
<dbReference type="CDD" id="cd14824">
    <property type="entry name" value="Longin"/>
    <property type="match status" value="1"/>
</dbReference>
<dbReference type="PANTHER" id="PTHR21136:SF168">
    <property type="entry name" value="VESICLE-ASSOCIATED MEMBRANE PROTEIN 9"/>
    <property type="match status" value="1"/>
</dbReference>
<keyword evidence="4" id="KW-0653">Protein transport</keyword>
<evidence type="ECO:0000256" key="6">
    <source>
        <dbReference type="ARBA" id="ARBA00023136"/>
    </source>
</evidence>
<keyword evidence="6 9" id="KW-0472">Membrane</keyword>
<evidence type="ECO:0000256" key="1">
    <source>
        <dbReference type="ARBA" id="ARBA00008025"/>
    </source>
</evidence>
<keyword evidence="3 9" id="KW-0812">Transmembrane</keyword>
<feature type="domain" description="V-SNARE coiled-coil homology" evidence="11">
    <location>
        <begin position="119"/>
        <end position="179"/>
    </location>
</feature>
<proteinExistence type="inferred from homology"/>
<keyword evidence="2" id="KW-0813">Transport</keyword>
<dbReference type="PROSITE" id="PS50892">
    <property type="entry name" value="V_SNARE"/>
    <property type="match status" value="1"/>
</dbReference>
<dbReference type="InterPro" id="IPR010908">
    <property type="entry name" value="Longin_dom"/>
</dbReference>
<comment type="subcellular location">
    <subcellularLocation>
        <location evidence="7">Endomembrane system</location>
        <topology evidence="7">Single-pass type IV membrane protein</topology>
    </subcellularLocation>
</comment>
<evidence type="ECO:0000313" key="12">
    <source>
        <dbReference type="EMBL" id="CAK9023173.1"/>
    </source>
</evidence>
<evidence type="ECO:0000313" key="13">
    <source>
        <dbReference type="Proteomes" id="UP001642484"/>
    </source>
</evidence>
<dbReference type="InterPro" id="IPR001388">
    <property type="entry name" value="Synaptobrevin-like"/>
</dbReference>
<evidence type="ECO:0000256" key="7">
    <source>
        <dbReference type="ARBA" id="ARBA00046280"/>
    </source>
</evidence>
<keyword evidence="8" id="KW-0175">Coiled coil</keyword>
<evidence type="ECO:0000256" key="4">
    <source>
        <dbReference type="ARBA" id="ARBA00022927"/>
    </source>
</evidence>
<evidence type="ECO:0000259" key="11">
    <source>
        <dbReference type="PROSITE" id="PS50892"/>
    </source>
</evidence>
<dbReference type="Gene3D" id="3.30.450.50">
    <property type="entry name" value="Longin domain"/>
    <property type="match status" value="1"/>
</dbReference>
<feature type="domain" description="Longin" evidence="10">
    <location>
        <begin position="7"/>
        <end position="68"/>
    </location>
</feature>
<dbReference type="InterPro" id="IPR042855">
    <property type="entry name" value="V_SNARE_CC"/>
</dbReference>
<dbReference type="EMBL" id="CAXAMN010007869">
    <property type="protein sequence ID" value="CAK9023173.1"/>
    <property type="molecule type" value="Genomic_DNA"/>
</dbReference>
<dbReference type="SUPFAM" id="SSF58038">
    <property type="entry name" value="SNARE fusion complex"/>
    <property type="match status" value="1"/>
</dbReference>
<dbReference type="Pfam" id="PF13774">
    <property type="entry name" value="Longin"/>
    <property type="match status" value="1"/>
</dbReference>
<dbReference type="SUPFAM" id="SSF64356">
    <property type="entry name" value="SNARE-like"/>
    <property type="match status" value="1"/>
</dbReference>
<accession>A0ABP0K8R3</accession>
<organism evidence="12 13">
    <name type="scientific">Durusdinium trenchii</name>
    <dbReference type="NCBI Taxonomy" id="1381693"/>
    <lineage>
        <taxon>Eukaryota</taxon>
        <taxon>Sar</taxon>
        <taxon>Alveolata</taxon>
        <taxon>Dinophyceae</taxon>
        <taxon>Suessiales</taxon>
        <taxon>Symbiodiniaceae</taxon>
        <taxon>Durusdinium</taxon>
    </lineage>
</organism>
<evidence type="ECO:0000256" key="5">
    <source>
        <dbReference type="ARBA" id="ARBA00022989"/>
    </source>
</evidence>
<dbReference type="Gene3D" id="1.20.5.110">
    <property type="match status" value="1"/>
</dbReference>
<reference evidence="12 13" key="1">
    <citation type="submission" date="2024-02" db="EMBL/GenBank/DDBJ databases">
        <authorList>
            <person name="Chen Y."/>
            <person name="Shah S."/>
            <person name="Dougan E. K."/>
            <person name="Thang M."/>
            <person name="Chan C."/>
        </authorList>
    </citation>
    <scope>NUCLEOTIDE SEQUENCE [LARGE SCALE GENOMIC DNA]</scope>
</reference>
<dbReference type="PROSITE" id="PS50859">
    <property type="entry name" value="LONGIN"/>
    <property type="match status" value="1"/>
</dbReference>
<dbReference type="Proteomes" id="UP001642484">
    <property type="component" value="Unassembled WGS sequence"/>
</dbReference>
<keyword evidence="5 9" id="KW-1133">Transmembrane helix</keyword>
<protein>
    <recommendedName>
        <fullName evidence="14">Vesicle-associated membrane protein 7</fullName>
    </recommendedName>
</protein>
<feature type="transmembrane region" description="Helical" evidence="9">
    <location>
        <begin position="201"/>
        <end position="219"/>
    </location>
</feature>
<comment type="similarity">
    <text evidence="1">Belongs to the synaptobrevin family.</text>
</comment>
<evidence type="ECO:0000256" key="9">
    <source>
        <dbReference type="SAM" id="Phobius"/>
    </source>
</evidence>
<dbReference type="Pfam" id="PF00957">
    <property type="entry name" value="Synaptobrevin"/>
    <property type="match status" value="1"/>
</dbReference>
<dbReference type="InterPro" id="IPR011012">
    <property type="entry name" value="Longin-like_dom_sf"/>
</dbReference>
<evidence type="ECO:0000256" key="3">
    <source>
        <dbReference type="ARBA" id="ARBA00022692"/>
    </source>
</evidence>
<dbReference type="InterPro" id="IPR051097">
    <property type="entry name" value="Synaptobrevin-like_transport"/>
</dbReference>
<keyword evidence="13" id="KW-1185">Reference proteome</keyword>
<evidence type="ECO:0008006" key="14">
    <source>
        <dbReference type="Google" id="ProtNLM"/>
    </source>
</evidence>
<dbReference type="PANTHER" id="PTHR21136">
    <property type="entry name" value="SNARE PROTEINS"/>
    <property type="match status" value="1"/>
</dbReference>
<sequence>MLILSAAVARGTFVLCEYDASTGADDLTEISRKVLPKIPRTGAIRSYVYGGHTFNYLLDKDLIFLCIAAPTATELVFEFLNEFRRTFEAVSRRSNREVELARMLRDLIMRYNMENGGGRVEQVERDLEEVTDVMRNNLGKVIERGERIDSLLDKTSALKAESVSFRSSAKRYNDDLWWRDQRGTGFGPRVLVIADGTGGKMFLGIVAMAAIVILTWFMLQSLQSLTV</sequence>
<evidence type="ECO:0000256" key="2">
    <source>
        <dbReference type="ARBA" id="ARBA00022448"/>
    </source>
</evidence>
<evidence type="ECO:0000256" key="8">
    <source>
        <dbReference type="PROSITE-ProRule" id="PRU00290"/>
    </source>
</evidence>
<dbReference type="SMART" id="SM01270">
    <property type="entry name" value="Longin"/>
    <property type="match status" value="1"/>
</dbReference>
<comment type="caution">
    <text evidence="12">The sequence shown here is derived from an EMBL/GenBank/DDBJ whole genome shotgun (WGS) entry which is preliminary data.</text>
</comment>
<dbReference type="PROSITE" id="PS00417">
    <property type="entry name" value="SYNAPTOBREVIN"/>
    <property type="match status" value="1"/>
</dbReference>
<name>A0ABP0K8R3_9DINO</name>
<dbReference type="PRINTS" id="PR00219">
    <property type="entry name" value="SYNAPTOBREVN"/>
</dbReference>